<dbReference type="EMBL" id="JAWJEJ010000001">
    <property type="protein sequence ID" value="MDV3456795.1"/>
    <property type="molecule type" value="Genomic_DNA"/>
</dbReference>
<dbReference type="InterPro" id="IPR050570">
    <property type="entry name" value="Cell_wall_metabolism_enzyme"/>
</dbReference>
<feature type="domain" description="M23ase beta-sheet core" evidence="1">
    <location>
        <begin position="83"/>
        <end position="191"/>
    </location>
</feature>
<dbReference type="InterPro" id="IPR016047">
    <property type="entry name" value="M23ase_b-sheet_dom"/>
</dbReference>
<dbReference type="EC" id="3.4.-.-" evidence="2"/>
<gene>
    <name evidence="2" type="ORF">RZN05_07345</name>
</gene>
<dbReference type="Pfam" id="PF01551">
    <property type="entry name" value="Peptidase_M23"/>
    <property type="match status" value="1"/>
</dbReference>
<dbReference type="Proteomes" id="UP001273531">
    <property type="component" value="Unassembled WGS sequence"/>
</dbReference>
<evidence type="ECO:0000313" key="2">
    <source>
        <dbReference type="EMBL" id="MDV3456795.1"/>
    </source>
</evidence>
<dbReference type="InterPro" id="IPR011055">
    <property type="entry name" value="Dup_hybrid_motif"/>
</dbReference>
<evidence type="ECO:0000259" key="1">
    <source>
        <dbReference type="Pfam" id="PF01551"/>
    </source>
</evidence>
<name>A0ABU3Y5W1_9SPHN</name>
<accession>A0ABU3Y5W1</accession>
<protein>
    <submittedName>
        <fullName evidence="2">M23 family metallopeptidase</fullName>
        <ecNumber evidence="2">3.4.-.-</ecNumber>
    </submittedName>
</protein>
<dbReference type="PANTHER" id="PTHR21666">
    <property type="entry name" value="PEPTIDASE-RELATED"/>
    <property type="match status" value="1"/>
</dbReference>
<evidence type="ECO:0000313" key="3">
    <source>
        <dbReference type="Proteomes" id="UP001273531"/>
    </source>
</evidence>
<organism evidence="2 3">
    <name type="scientific">Sphingomonas agrestis</name>
    <dbReference type="NCBI Taxonomy" id="3080540"/>
    <lineage>
        <taxon>Bacteria</taxon>
        <taxon>Pseudomonadati</taxon>
        <taxon>Pseudomonadota</taxon>
        <taxon>Alphaproteobacteria</taxon>
        <taxon>Sphingomonadales</taxon>
        <taxon>Sphingomonadaceae</taxon>
        <taxon>Sphingomonas</taxon>
    </lineage>
</organism>
<dbReference type="PANTHER" id="PTHR21666:SF270">
    <property type="entry name" value="MUREIN HYDROLASE ACTIVATOR ENVC"/>
    <property type="match status" value="1"/>
</dbReference>
<reference evidence="2 3" key="1">
    <citation type="submission" date="2023-10" db="EMBL/GenBank/DDBJ databases">
        <title>Sphingomonas sp. HF-S4 16S ribosomal RNA gene Genome sequencing and assembly.</title>
        <authorList>
            <person name="Lee H."/>
        </authorList>
    </citation>
    <scope>NUCLEOTIDE SEQUENCE [LARGE SCALE GENOMIC DNA]</scope>
    <source>
        <strain evidence="2 3">HF-S4</strain>
    </source>
</reference>
<dbReference type="SUPFAM" id="SSF51261">
    <property type="entry name" value="Duplicated hybrid motif"/>
    <property type="match status" value="1"/>
</dbReference>
<sequence length="199" mass="21100">MRKRLTWGVGIILLLGLAAMASMIRIVPGDAPAAAPPVQAAQAPPATPTGAWSHPLLTVPVQGVERSQIVDTWGQSRANGARTHEATDILAPGGTPVIAAAPGTVEKLFYSEGGGGITLYVRSPDKQWSYYYAHLQRYAPGIVEGMQVRAGEVLGFVGDTGNSGAGNYHLHFGMAHMAPGERWWQGQPVNPFPLLAGRR</sequence>
<dbReference type="CDD" id="cd12797">
    <property type="entry name" value="M23_peptidase"/>
    <property type="match status" value="1"/>
</dbReference>
<keyword evidence="3" id="KW-1185">Reference proteome</keyword>
<dbReference type="Gene3D" id="2.70.70.10">
    <property type="entry name" value="Glucose Permease (Domain IIA)"/>
    <property type="match status" value="1"/>
</dbReference>
<keyword evidence="2" id="KW-0378">Hydrolase</keyword>
<dbReference type="RefSeq" id="WP_317225962.1">
    <property type="nucleotide sequence ID" value="NZ_JAWJEJ010000001.1"/>
</dbReference>
<comment type="caution">
    <text evidence="2">The sequence shown here is derived from an EMBL/GenBank/DDBJ whole genome shotgun (WGS) entry which is preliminary data.</text>
</comment>
<dbReference type="GO" id="GO:0016787">
    <property type="term" value="F:hydrolase activity"/>
    <property type="evidence" value="ECO:0007669"/>
    <property type="project" value="UniProtKB-KW"/>
</dbReference>
<proteinExistence type="predicted"/>